<dbReference type="CDD" id="cd00303">
    <property type="entry name" value="retropepsin_like"/>
    <property type="match status" value="1"/>
</dbReference>
<comment type="caution">
    <text evidence="2">The sequence shown here is derived from an EMBL/GenBank/DDBJ whole genome shotgun (WGS) entry which is preliminary data.</text>
</comment>
<evidence type="ECO:0000313" key="2">
    <source>
        <dbReference type="EMBL" id="KAK7055080.1"/>
    </source>
</evidence>
<feature type="compositionally biased region" description="Basic and acidic residues" evidence="1">
    <location>
        <begin position="356"/>
        <end position="368"/>
    </location>
</feature>
<protein>
    <recommendedName>
        <fullName evidence="4">CCHC-type domain-containing protein</fullName>
    </recommendedName>
</protein>
<dbReference type="InterPro" id="IPR021109">
    <property type="entry name" value="Peptidase_aspartic_dom_sf"/>
</dbReference>
<dbReference type="EMBL" id="JAWWNJ010000005">
    <property type="protein sequence ID" value="KAK7055080.1"/>
    <property type="molecule type" value="Genomic_DNA"/>
</dbReference>
<keyword evidence="3" id="KW-1185">Reference proteome</keyword>
<evidence type="ECO:0000313" key="3">
    <source>
        <dbReference type="Proteomes" id="UP001362999"/>
    </source>
</evidence>
<accession>A0AAW0DTK0</accession>
<feature type="compositionally biased region" description="Acidic residues" evidence="1">
    <location>
        <begin position="184"/>
        <end position="204"/>
    </location>
</feature>
<gene>
    <name evidence="2" type="ORF">R3P38DRAFT_2681368</name>
</gene>
<dbReference type="AlphaFoldDB" id="A0AAW0DTK0"/>
<feature type="compositionally biased region" description="Polar residues" evidence="1">
    <location>
        <begin position="312"/>
        <end position="325"/>
    </location>
</feature>
<feature type="compositionally biased region" description="Basic and acidic residues" evidence="1">
    <location>
        <begin position="242"/>
        <end position="304"/>
    </location>
</feature>
<sequence>MTIDDPEYGPTYYTILAKDSTGYAAKCVRPPANSGGWNGGNRMRPAARESPRGTVATTTQTNPPPTTYPNNIPIGSGSTGNPSPKTCYGCGGQDGHMMGDCPEIRELLKEGIIKMDEGTRKITMADGTNVRRAFGEPIAPAVKRQGAPRVMLGLRDAEEYRLNEPVDTMFYDECFSGQIEEVEEIDEDPASAHEEDEGSEDGEEDITKGQVYLSFPKQRASKAGVHAAERTVPSMREARKQVFDGVHLPRRERPQKDKPVVPEEIKPKEPVKRIPQGDRVRDILADVRPYDARRPRIQENKLDAMDVDSPEGTEQINQQSRNSGEVNDRLDSKKAAGTNKKENLQPARHGQTGKFDNTEKGPGRRSEIDSTVNLPKIVDRILDLPVSMSVREVLAASKELRNGIQEVIKLKNVKAVLMGMPSNGHWNWPRSEGVLIRMEMDIAGRRTVAIVDTGSQLDVVRADVAALIVHRPVDMTRTTGMNDANGGRGQLRGFIHDVELNCGSVSTRTGLWVSQQAPFELLLGRPWQRNNLVTIDEREEGTYLVFKDRETRQPRYELMAVPHEATSE</sequence>
<organism evidence="2 3">
    <name type="scientific">Favolaschia claudopus</name>
    <dbReference type="NCBI Taxonomy" id="2862362"/>
    <lineage>
        <taxon>Eukaryota</taxon>
        <taxon>Fungi</taxon>
        <taxon>Dikarya</taxon>
        <taxon>Basidiomycota</taxon>
        <taxon>Agaricomycotina</taxon>
        <taxon>Agaricomycetes</taxon>
        <taxon>Agaricomycetidae</taxon>
        <taxon>Agaricales</taxon>
        <taxon>Marasmiineae</taxon>
        <taxon>Mycenaceae</taxon>
        <taxon>Favolaschia</taxon>
    </lineage>
</organism>
<feature type="region of interest" description="Disordered" evidence="1">
    <location>
        <begin position="242"/>
        <end position="368"/>
    </location>
</feature>
<feature type="compositionally biased region" description="Basic and acidic residues" evidence="1">
    <location>
        <begin position="326"/>
        <end position="343"/>
    </location>
</feature>
<evidence type="ECO:0008006" key="4">
    <source>
        <dbReference type="Google" id="ProtNLM"/>
    </source>
</evidence>
<dbReference type="Gene3D" id="2.40.70.10">
    <property type="entry name" value="Acid Proteases"/>
    <property type="match status" value="1"/>
</dbReference>
<proteinExistence type="predicted"/>
<feature type="region of interest" description="Disordered" evidence="1">
    <location>
        <begin position="32"/>
        <end position="82"/>
    </location>
</feature>
<dbReference type="Proteomes" id="UP001362999">
    <property type="component" value="Unassembled WGS sequence"/>
</dbReference>
<name>A0AAW0DTK0_9AGAR</name>
<feature type="non-terminal residue" evidence="2">
    <location>
        <position position="568"/>
    </location>
</feature>
<feature type="region of interest" description="Disordered" evidence="1">
    <location>
        <begin position="184"/>
        <end position="206"/>
    </location>
</feature>
<evidence type="ECO:0000256" key="1">
    <source>
        <dbReference type="SAM" id="MobiDB-lite"/>
    </source>
</evidence>
<reference evidence="2 3" key="1">
    <citation type="journal article" date="2024" name="J Genomics">
        <title>Draft genome sequencing and assembly of Favolaschia claudopus CIRM-BRFM 2984 isolated from oak limbs.</title>
        <authorList>
            <person name="Navarro D."/>
            <person name="Drula E."/>
            <person name="Chaduli D."/>
            <person name="Cazenave R."/>
            <person name="Ahrendt S."/>
            <person name="Wang J."/>
            <person name="Lipzen A."/>
            <person name="Daum C."/>
            <person name="Barry K."/>
            <person name="Grigoriev I.V."/>
            <person name="Favel A."/>
            <person name="Rosso M.N."/>
            <person name="Martin F."/>
        </authorList>
    </citation>
    <scope>NUCLEOTIDE SEQUENCE [LARGE SCALE GENOMIC DNA]</scope>
    <source>
        <strain evidence="2 3">CIRM-BRFM 2984</strain>
    </source>
</reference>